<dbReference type="OrthoDB" id="33168at2"/>
<sequence>MGRNWIEVRFGVLVRSFRLRQVESKSFGGLVARINLLILAHNLVRSHVLLRMAGVGLCGSKRRYTLRGQLSFDLL</sequence>
<dbReference type="EMBL" id="QWKZ01000001">
    <property type="protein sequence ID" value="RIH90095.1"/>
    <property type="molecule type" value="Genomic_DNA"/>
</dbReference>
<accession>A0A399F2U8</accession>
<protein>
    <recommendedName>
        <fullName evidence="3">Transposase DDE domain-containing protein</fullName>
    </recommendedName>
</protein>
<proteinExistence type="predicted"/>
<evidence type="ECO:0008006" key="3">
    <source>
        <dbReference type="Google" id="ProtNLM"/>
    </source>
</evidence>
<keyword evidence="2" id="KW-1185">Reference proteome</keyword>
<evidence type="ECO:0000313" key="2">
    <source>
        <dbReference type="Proteomes" id="UP000265800"/>
    </source>
</evidence>
<dbReference type="Proteomes" id="UP000265800">
    <property type="component" value="Unassembled WGS sequence"/>
</dbReference>
<reference evidence="1 2" key="1">
    <citation type="submission" date="2018-08" db="EMBL/GenBank/DDBJ databases">
        <title>Meiothermus luteus KCTC 52599 genome sequencing project.</title>
        <authorList>
            <person name="Da Costa M.S."/>
            <person name="Albuquerque L."/>
            <person name="Raposo P."/>
            <person name="Froufe H.J.C."/>
            <person name="Barroso C.S."/>
            <person name="Egas C."/>
        </authorList>
    </citation>
    <scope>NUCLEOTIDE SEQUENCE [LARGE SCALE GENOMIC DNA]</scope>
    <source>
        <strain evidence="1 2">KCTC 52599</strain>
    </source>
</reference>
<comment type="caution">
    <text evidence="1">The sequence shown here is derived from an EMBL/GenBank/DDBJ whole genome shotgun (WGS) entry which is preliminary data.</text>
</comment>
<organism evidence="1 2">
    <name type="scientific">Meiothermus luteus</name>
    <dbReference type="NCBI Taxonomy" id="2026184"/>
    <lineage>
        <taxon>Bacteria</taxon>
        <taxon>Thermotogati</taxon>
        <taxon>Deinococcota</taxon>
        <taxon>Deinococci</taxon>
        <taxon>Thermales</taxon>
        <taxon>Thermaceae</taxon>
        <taxon>Meiothermus</taxon>
    </lineage>
</organism>
<gene>
    <name evidence="1" type="ORF">Mlute_00017</name>
</gene>
<dbReference type="AlphaFoldDB" id="A0A399F2U8"/>
<name>A0A399F2U8_9DEIN</name>
<evidence type="ECO:0000313" key="1">
    <source>
        <dbReference type="EMBL" id="RIH90095.1"/>
    </source>
</evidence>